<evidence type="ECO:0000313" key="2">
    <source>
        <dbReference type="Proteomes" id="UP000245845"/>
    </source>
</evidence>
<comment type="caution">
    <text evidence="1">The sequence shown here is derived from an EMBL/GenBank/DDBJ whole genome shotgun (WGS) entry which is preliminary data.</text>
</comment>
<proteinExistence type="predicted"/>
<gene>
    <name evidence="1" type="ORF">A8806_10732</name>
</gene>
<evidence type="ECO:0000313" key="1">
    <source>
        <dbReference type="EMBL" id="PWJ28884.1"/>
    </source>
</evidence>
<dbReference type="AlphaFoldDB" id="A0A2Y9BDR0"/>
<sequence>MNVYERLAPARRECVLRKEGWYIWGASVCRYQDKYYIFASGWEKQYKFQGWVKHSTIFKGVSDRPEGPFKILGEMEELKQQEWSSEVLHNPTVCKVGDTYYLFYVGTRYHVDGRTCVLPDDYEVYRYNQRIGVAVSENPIEGFRPVKENPILDISESGWDSTYVTNPSVWAEDGKIYMVYKALIQDRLPDIVMKLGLAEGEKVAGPYRRILGHPLLQYNIEDPFIWKEEGNYHLLAKDMTGELAGKPDEAVVLESSDMKKFAWREKRAAYSTEIEWEDGVEYYQNVERPQIYFEEGKPVCLYNAVRTKDDGSFNVARRFR</sequence>
<keyword evidence="2" id="KW-1185">Reference proteome</keyword>
<name>A0A2Y9BDR0_9FIRM</name>
<reference evidence="1 2" key="1">
    <citation type="submission" date="2018-05" db="EMBL/GenBank/DDBJ databases">
        <title>The Hungate 1000. A catalogue of reference genomes from the rumen microbiome.</title>
        <authorList>
            <person name="Kelly W."/>
        </authorList>
    </citation>
    <scope>NUCLEOTIDE SEQUENCE [LARGE SCALE GENOMIC DNA]</scope>
    <source>
        <strain evidence="1 2">NLAE-zl-C242</strain>
    </source>
</reference>
<accession>A0A2Y9BDR0</accession>
<evidence type="ECO:0008006" key="3">
    <source>
        <dbReference type="Google" id="ProtNLM"/>
    </source>
</evidence>
<dbReference type="RefSeq" id="WP_109731434.1">
    <property type="nucleotide sequence ID" value="NZ_BAAACK010000011.1"/>
</dbReference>
<dbReference type="Gene3D" id="2.115.10.20">
    <property type="entry name" value="Glycosyl hydrolase domain, family 43"/>
    <property type="match status" value="2"/>
</dbReference>
<dbReference type="Proteomes" id="UP000245845">
    <property type="component" value="Unassembled WGS sequence"/>
</dbReference>
<dbReference type="SUPFAM" id="SSF75005">
    <property type="entry name" value="Arabinanase/levansucrase/invertase"/>
    <property type="match status" value="2"/>
</dbReference>
<organism evidence="1 2">
    <name type="scientific">Faecalicatena orotica</name>
    <dbReference type="NCBI Taxonomy" id="1544"/>
    <lineage>
        <taxon>Bacteria</taxon>
        <taxon>Bacillati</taxon>
        <taxon>Bacillota</taxon>
        <taxon>Clostridia</taxon>
        <taxon>Lachnospirales</taxon>
        <taxon>Lachnospiraceae</taxon>
        <taxon>Faecalicatena</taxon>
    </lineage>
</organism>
<dbReference type="EMBL" id="QGDL01000007">
    <property type="protein sequence ID" value="PWJ28884.1"/>
    <property type="molecule type" value="Genomic_DNA"/>
</dbReference>
<protein>
    <recommendedName>
        <fullName evidence="3">Glycosyl hydrolase family 43</fullName>
    </recommendedName>
</protein>
<dbReference type="OrthoDB" id="9794572at2"/>
<dbReference type="CDD" id="cd08994">
    <property type="entry name" value="GH43_62_32_68_117_130-like"/>
    <property type="match status" value="1"/>
</dbReference>
<dbReference type="InterPro" id="IPR023296">
    <property type="entry name" value="Glyco_hydro_beta-prop_sf"/>
</dbReference>